<dbReference type="SMART" id="SM00317">
    <property type="entry name" value="SET"/>
    <property type="match status" value="1"/>
</dbReference>
<sequence>MTIRVLPMADAKRALMYAIEDVPGKGKGLIATRNISKGTRILADKPWITINESFMTKEFRMSLIAQQLHDLNKEETKDYLSMRNIYSNSSAAKNWVGIYTTNCSTITSCKSALFPNVSRINHACNANAVDYWNDNLSKMTVHALRDLKRGEEITVCYVNRPRNRQERLRKLWEEHQFTCECDLCSQPEEKSKLTDFILDRGDDLRKEFVDNWDRNCTKNPKTLLRCAEMQSRARRLDGVNELGLMRAYEQALYVIIANGDLARASIFIGRLLFLQIVISGHDSPDTIRYSAFSRSPKQHEKYGLSDKWETTMANLPPDLKEGQKEFEDWLWRRNEIDPDPKRIDFYDRKIFPGFNDLPVECDHQSIYIKRHPRRHWCFLGEILECTMSERLDITVTDIDGEIVSISLEASADYNSFDFERGHTLGILYAERYPDLKEGVKSISAKIRPGCLKVRHMKRDWEDRSKRLTDI</sequence>
<dbReference type="SUPFAM" id="SSF82199">
    <property type="entry name" value="SET domain"/>
    <property type="match status" value="1"/>
</dbReference>
<dbReference type="PANTHER" id="PTHR47332:SF2">
    <property type="entry name" value="SET-6"/>
    <property type="match status" value="1"/>
</dbReference>
<proteinExistence type="predicted"/>
<evidence type="ECO:0000313" key="2">
    <source>
        <dbReference type="EMBL" id="CAI6274406.1"/>
    </source>
</evidence>
<evidence type="ECO:0000259" key="1">
    <source>
        <dbReference type="PROSITE" id="PS50280"/>
    </source>
</evidence>
<dbReference type="CDD" id="cd20071">
    <property type="entry name" value="SET_SMYD"/>
    <property type="match status" value="1"/>
</dbReference>
<dbReference type="InterPro" id="IPR053185">
    <property type="entry name" value="SET_domain_protein"/>
</dbReference>
<dbReference type="PANTHER" id="PTHR47332">
    <property type="entry name" value="SET DOMAIN-CONTAINING PROTEIN 5"/>
    <property type="match status" value="1"/>
</dbReference>
<organism evidence="2 3">
    <name type="scientific">Periconia digitata</name>
    <dbReference type="NCBI Taxonomy" id="1303443"/>
    <lineage>
        <taxon>Eukaryota</taxon>
        <taxon>Fungi</taxon>
        <taxon>Dikarya</taxon>
        <taxon>Ascomycota</taxon>
        <taxon>Pezizomycotina</taxon>
        <taxon>Dothideomycetes</taxon>
        <taxon>Pleosporomycetidae</taxon>
        <taxon>Pleosporales</taxon>
        <taxon>Massarineae</taxon>
        <taxon>Periconiaceae</taxon>
        <taxon>Periconia</taxon>
    </lineage>
</organism>
<name>A0A9W4U616_9PLEO</name>
<dbReference type="Gene3D" id="2.170.270.10">
    <property type="entry name" value="SET domain"/>
    <property type="match status" value="1"/>
</dbReference>
<dbReference type="PROSITE" id="PS50280">
    <property type="entry name" value="SET"/>
    <property type="match status" value="1"/>
</dbReference>
<keyword evidence="3" id="KW-1185">Reference proteome</keyword>
<dbReference type="Pfam" id="PF00856">
    <property type="entry name" value="SET"/>
    <property type="match status" value="1"/>
</dbReference>
<reference evidence="2" key="1">
    <citation type="submission" date="2023-01" db="EMBL/GenBank/DDBJ databases">
        <authorList>
            <person name="Van Ghelder C."/>
            <person name="Rancurel C."/>
        </authorList>
    </citation>
    <scope>NUCLEOTIDE SEQUENCE</scope>
    <source>
        <strain evidence="2">CNCM I-4278</strain>
    </source>
</reference>
<evidence type="ECO:0000313" key="3">
    <source>
        <dbReference type="Proteomes" id="UP001152607"/>
    </source>
</evidence>
<dbReference type="EMBL" id="CAOQHR010000001">
    <property type="protein sequence ID" value="CAI6274406.1"/>
    <property type="molecule type" value="Genomic_DNA"/>
</dbReference>
<feature type="domain" description="SET" evidence="1">
    <location>
        <begin position="12"/>
        <end position="158"/>
    </location>
</feature>
<dbReference type="Proteomes" id="UP001152607">
    <property type="component" value="Unassembled WGS sequence"/>
</dbReference>
<comment type="caution">
    <text evidence="2">The sequence shown here is derived from an EMBL/GenBank/DDBJ whole genome shotgun (WGS) entry which is preliminary data.</text>
</comment>
<dbReference type="InterPro" id="IPR011990">
    <property type="entry name" value="TPR-like_helical_dom_sf"/>
</dbReference>
<dbReference type="Gene3D" id="1.25.40.10">
    <property type="entry name" value="Tetratricopeptide repeat domain"/>
    <property type="match status" value="1"/>
</dbReference>
<accession>A0A9W4U616</accession>
<gene>
    <name evidence="2" type="ORF">PDIGIT_LOCUS1855</name>
</gene>
<dbReference type="OrthoDB" id="265717at2759"/>
<dbReference type="InterPro" id="IPR001214">
    <property type="entry name" value="SET_dom"/>
</dbReference>
<dbReference type="InterPro" id="IPR046341">
    <property type="entry name" value="SET_dom_sf"/>
</dbReference>
<dbReference type="AlphaFoldDB" id="A0A9W4U616"/>
<protein>
    <recommendedName>
        <fullName evidence="1">SET domain-containing protein</fullName>
    </recommendedName>
</protein>